<protein>
    <submittedName>
        <fullName evidence="7">Hydroxyacid dehydrogenase</fullName>
    </submittedName>
</protein>
<dbReference type="PANTHER" id="PTHR43333:SF1">
    <property type="entry name" value="D-ISOMER SPECIFIC 2-HYDROXYACID DEHYDROGENASE NAD-BINDING DOMAIN-CONTAINING PROTEIN"/>
    <property type="match status" value="1"/>
</dbReference>
<dbReference type="RefSeq" id="WP_119342143.1">
    <property type="nucleotide sequence ID" value="NZ_BJXL01000120.1"/>
</dbReference>
<organism evidence="7 8">
    <name type="scientific">Meiothermus hypogaeus NBRC 106114</name>
    <dbReference type="NCBI Taxonomy" id="1227553"/>
    <lineage>
        <taxon>Bacteria</taxon>
        <taxon>Thermotogati</taxon>
        <taxon>Deinococcota</taxon>
        <taxon>Deinococci</taxon>
        <taxon>Thermales</taxon>
        <taxon>Thermaceae</taxon>
        <taxon>Meiothermus</taxon>
    </lineage>
</organism>
<evidence type="ECO:0000256" key="3">
    <source>
        <dbReference type="ARBA" id="ARBA00023027"/>
    </source>
</evidence>
<dbReference type="SUPFAM" id="SSF52283">
    <property type="entry name" value="Formate/glycerate dehydrogenase catalytic domain-like"/>
    <property type="match status" value="1"/>
</dbReference>
<dbReference type="Pfam" id="PF02826">
    <property type="entry name" value="2-Hacid_dh_C"/>
    <property type="match status" value="1"/>
</dbReference>
<dbReference type="PROSITE" id="PS00065">
    <property type="entry name" value="D_2_HYDROXYACID_DH_1"/>
    <property type="match status" value="1"/>
</dbReference>
<sequence length="320" mass="35098">MLTVLVSPIYAEDPSLIGTLRSRFPEVDFVGIGREAPFPPAVHQAQVLLYGGLTKPVLSALLNQAPKIDWIHTGTAGFDWLMVPEVEARSIPISRTLHAMDTPIAEFVMATMLAHFKNLARLLDAQQRRAWEPPMHGELFGKTLGIVGAGSIGARIAGYAQAFGMRVLGTKRSPEPQPGFDAIHSPGALPMLLEASDVVVLACPLTPETRHMMGYAEFQQMKRNSYLINIARGALIVEADLIRALNEGLIAGACLDVFELEPLPADSPLWNIPSLFISPHCSYRSPQVRARVIDEFSENLKRYLSGKPVKNTMRHVALGY</sequence>
<dbReference type="GO" id="GO:0016616">
    <property type="term" value="F:oxidoreductase activity, acting on the CH-OH group of donors, NAD or NADP as acceptor"/>
    <property type="evidence" value="ECO:0007669"/>
    <property type="project" value="InterPro"/>
</dbReference>
<feature type="domain" description="D-isomer specific 2-hydroxyacid dehydrogenase catalytic" evidence="5">
    <location>
        <begin position="39"/>
        <end position="312"/>
    </location>
</feature>
<evidence type="ECO:0000256" key="2">
    <source>
        <dbReference type="ARBA" id="ARBA00023002"/>
    </source>
</evidence>
<dbReference type="InterPro" id="IPR006139">
    <property type="entry name" value="D-isomer_2_OHA_DH_cat_dom"/>
</dbReference>
<dbReference type="PANTHER" id="PTHR43333">
    <property type="entry name" value="2-HACID_DH_C DOMAIN-CONTAINING PROTEIN"/>
    <property type="match status" value="1"/>
</dbReference>
<keyword evidence="3" id="KW-0520">NAD</keyword>
<dbReference type="SUPFAM" id="SSF51735">
    <property type="entry name" value="NAD(P)-binding Rossmann-fold domains"/>
    <property type="match status" value="1"/>
</dbReference>
<evidence type="ECO:0000259" key="6">
    <source>
        <dbReference type="Pfam" id="PF02826"/>
    </source>
</evidence>
<dbReference type="Pfam" id="PF00389">
    <property type="entry name" value="2-Hacid_dh"/>
    <property type="match status" value="1"/>
</dbReference>
<comment type="caution">
    <text evidence="7">The sequence shown here is derived from an EMBL/GenBank/DDBJ whole genome shotgun (WGS) entry which is preliminary data.</text>
</comment>
<accession>A0A511R6X7</accession>
<dbReference type="Proteomes" id="UP000321197">
    <property type="component" value="Unassembled WGS sequence"/>
</dbReference>
<dbReference type="InterPro" id="IPR036291">
    <property type="entry name" value="NAD(P)-bd_dom_sf"/>
</dbReference>
<reference evidence="7 8" key="1">
    <citation type="submission" date="2019-07" db="EMBL/GenBank/DDBJ databases">
        <title>Whole genome shotgun sequence of Meiothermus hypogaeus NBRC 106114.</title>
        <authorList>
            <person name="Hosoyama A."/>
            <person name="Uohara A."/>
            <person name="Ohji S."/>
            <person name="Ichikawa N."/>
        </authorList>
    </citation>
    <scope>NUCLEOTIDE SEQUENCE [LARGE SCALE GENOMIC DNA]</scope>
    <source>
        <strain evidence="7 8">NBRC 106114</strain>
    </source>
</reference>
<dbReference type="InterPro" id="IPR029752">
    <property type="entry name" value="D-isomer_DH_CS1"/>
</dbReference>
<evidence type="ECO:0000259" key="5">
    <source>
        <dbReference type="Pfam" id="PF00389"/>
    </source>
</evidence>
<evidence type="ECO:0000313" key="7">
    <source>
        <dbReference type="EMBL" id="GEM84682.1"/>
    </source>
</evidence>
<dbReference type="InterPro" id="IPR029753">
    <property type="entry name" value="D-isomer_DH_CS"/>
</dbReference>
<dbReference type="GO" id="GO:0051287">
    <property type="term" value="F:NAD binding"/>
    <property type="evidence" value="ECO:0007669"/>
    <property type="project" value="InterPro"/>
</dbReference>
<dbReference type="PROSITE" id="PS00671">
    <property type="entry name" value="D_2_HYDROXYACID_DH_3"/>
    <property type="match status" value="1"/>
</dbReference>
<gene>
    <name evidence="7" type="ORF">MHY01S_28480</name>
</gene>
<dbReference type="InterPro" id="IPR006140">
    <property type="entry name" value="D-isomer_DH_NAD-bd"/>
</dbReference>
<dbReference type="Gene3D" id="3.40.50.720">
    <property type="entry name" value="NAD(P)-binding Rossmann-like Domain"/>
    <property type="match status" value="2"/>
</dbReference>
<evidence type="ECO:0000256" key="4">
    <source>
        <dbReference type="RuleBase" id="RU003719"/>
    </source>
</evidence>
<comment type="similarity">
    <text evidence="1 4">Belongs to the D-isomer specific 2-hydroxyacid dehydrogenase family.</text>
</comment>
<dbReference type="AlphaFoldDB" id="A0A511R6X7"/>
<proteinExistence type="inferred from homology"/>
<dbReference type="OrthoDB" id="9805416at2"/>
<dbReference type="CDD" id="cd05300">
    <property type="entry name" value="2-Hacid_dh_1"/>
    <property type="match status" value="1"/>
</dbReference>
<evidence type="ECO:0000313" key="8">
    <source>
        <dbReference type="Proteomes" id="UP000321197"/>
    </source>
</evidence>
<name>A0A511R6X7_9DEIN</name>
<dbReference type="EMBL" id="BJXL01000120">
    <property type="protein sequence ID" value="GEM84682.1"/>
    <property type="molecule type" value="Genomic_DNA"/>
</dbReference>
<keyword evidence="2 4" id="KW-0560">Oxidoreductase</keyword>
<evidence type="ECO:0000256" key="1">
    <source>
        <dbReference type="ARBA" id="ARBA00005854"/>
    </source>
</evidence>
<feature type="domain" description="D-isomer specific 2-hydroxyacid dehydrogenase NAD-binding" evidence="6">
    <location>
        <begin position="109"/>
        <end position="282"/>
    </location>
</feature>